<feature type="compositionally biased region" description="Low complexity" evidence="11">
    <location>
        <begin position="790"/>
        <end position="828"/>
    </location>
</feature>
<feature type="region of interest" description="Disordered" evidence="11">
    <location>
        <begin position="112"/>
        <end position="178"/>
    </location>
</feature>
<dbReference type="Gene3D" id="3.30.40.10">
    <property type="entry name" value="Zinc/RING finger domain, C3HC4 (zinc finger)"/>
    <property type="match status" value="1"/>
</dbReference>
<dbReference type="SUPFAM" id="SSF57667">
    <property type="entry name" value="beta-beta-alpha zinc fingers"/>
    <property type="match status" value="1"/>
</dbReference>
<feature type="compositionally biased region" description="Polar residues" evidence="11">
    <location>
        <begin position="1182"/>
        <end position="1202"/>
    </location>
</feature>
<evidence type="ECO:0000259" key="13">
    <source>
        <dbReference type="PROSITE" id="PS50157"/>
    </source>
</evidence>
<feature type="binding site" evidence="9">
    <location>
        <position position="1346"/>
    </location>
    <ligand>
        <name>Zn(2+)</name>
        <dbReference type="ChEBI" id="CHEBI:29105"/>
        <label>1</label>
    </ligand>
</feature>
<feature type="compositionally biased region" description="Low complexity" evidence="11">
    <location>
        <begin position="157"/>
        <end position="173"/>
    </location>
</feature>
<dbReference type="EMBL" id="CH477579">
    <property type="protein sequence ID" value="EAT38724.1"/>
    <property type="molecule type" value="Genomic_DNA"/>
</dbReference>
<feature type="region of interest" description="Disordered" evidence="11">
    <location>
        <begin position="689"/>
        <end position="708"/>
    </location>
</feature>
<reference evidence="14" key="3">
    <citation type="submission" date="2012-09" db="EMBL/GenBank/DDBJ databases">
        <authorList>
            <consortium name="VectorBase"/>
        </authorList>
    </citation>
    <scope>NUCLEOTIDE SEQUENCE</scope>
    <source>
        <strain evidence="14">Liverpool</strain>
    </source>
</reference>
<feature type="site" description="Histone H3K4me3 binding" evidence="8">
    <location>
        <position position="1341"/>
    </location>
</feature>
<accession>Q16VZ0</accession>
<evidence type="ECO:0000313" key="15">
    <source>
        <dbReference type="Proteomes" id="UP000682892"/>
    </source>
</evidence>
<organism evidence="14 15">
    <name type="scientific">Aedes aegypti</name>
    <name type="common">Yellowfever mosquito</name>
    <name type="synonym">Culex aegypti</name>
    <dbReference type="NCBI Taxonomy" id="7159"/>
    <lineage>
        <taxon>Eukaryota</taxon>
        <taxon>Metazoa</taxon>
        <taxon>Ecdysozoa</taxon>
        <taxon>Arthropoda</taxon>
        <taxon>Hexapoda</taxon>
        <taxon>Insecta</taxon>
        <taxon>Pterygota</taxon>
        <taxon>Neoptera</taxon>
        <taxon>Endopterygota</taxon>
        <taxon>Diptera</taxon>
        <taxon>Nematocera</taxon>
        <taxon>Culicoidea</taxon>
        <taxon>Culicidae</taxon>
        <taxon>Culicinae</taxon>
        <taxon>Aedini</taxon>
        <taxon>Aedes</taxon>
        <taxon>Stegomyia</taxon>
    </lineage>
</organism>
<dbReference type="SMART" id="SM00249">
    <property type="entry name" value="PHD"/>
    <property type="match status" value="1"/>
</dbReference>
<feature type="binding site" evidence="9">
    <location>
        <position position="1317"/>
    </location>
    <ligand>
        <name>Zn(2+)</name>
        <dbReference type="ChEBI" id="CHEBI:29105"/>
        <label>1</label>
    </ligand>
</feature>
<dbReference type="Proteomes" id="UP000682892">
    <property type="component" value="Chromosome 3"/>
</dbReference>
<dbReference type="eggNOG" id="KOG1973">
    <property type="taxonomic scope" value="Eukaryota"/>
</dbReference>
<dbReference type="CDD" id="cd15505">
    <property type="entry name" value="PHD_ING"/>
    <property type="match status" value="1"/>
</dbReference>
<dbReference type="InterPro" id="IPR028651">
    <property type="entry name" value="ING_fam"/>
</dbReference>
<keyword evidence="4 10" id="KW-0863">Zinc-finger</keyword>
<feature type="region of interest" description="Disordered" evidence="11">
    <location>
        <begin position="741"/>
        <end position="903"/>
    </location>
</feature>
<feature type="compositionally biased region" description="Acidic residues" evidence="11">
    <location>
        <begin position="887"/>
        <end position="899"/>
    </location>
</feature>
<dbReference type="PROSITE" id="PS50016">
    <property type="entry name" value="ZF_PHD_2"/>
    <property type="match status" value="1"/>
</dbReference>
<sequence>MKNCVSPPENVSPRHPGVISCAPPGVMLTTTASKGLSPYNIAFFNLHFGNCLGDIRFNCQAIRAVGRSEAPAPIGHPEAPQQQQLPEAPAAPPPARVEDDVKLDPVEMDIEEEGDRQPVHLPPEMGPAPMPEHHQPAPEPMAVDDELSPPAEPVTAPPAESEIASEAPELAPAAPSPVPPSDGIVVADEDAQVFELVLDEPLDKIHIRDFIKICLRSTVPFCLYCNHARRIAVNGKYLALHLVATHRFQATVNSITAEELLPATIVQRFKACLEELEPLYFNLETFDSSWTPEQKAVTYPKQFECFQCRFITRIHKELYLHNRKMHQKSVLICLMCRSNFFSYSELLCHMCPGAPNRQIALDCTFRCCSCNIDGIPSAFRLMVHLRKRHYACDICLEQCVEQGALSNHVWKHKLHHLCYRCGIAYRNKADILKHLFWKHGTEGVVCKRCLQKKWPHVYHFCVPPAQFICEVCQMGFRKSLALKVHRRLHNGEEKYPCSEDGCEKKFISKKLLVKHVQRHYEPPPAPPSPPKPKEPTPEPVPPPVEDVKPKEEDIEKVKEEVKDEGESKVKAEVKEEAAEESKANEETPRKKKKKRSKDDPEKSLVDLMNLPALNLSESDSSDDSDADHSNASSRRFPSAPGTSKDDNSGDEAGLPEPKREEVKAEEDEDALEKVGSEEIVNIWNNFKNYQASRANSRRPSLSDEVTEEQFVEKMLKSKVLHVSQSDHDYCMMFKKVYPEVKASEAGETIVIDDDGNMEKGKQQESLLKSGTRVGSPTKKQKSPRKRKPSKSGSDSSSSDSGSDSDSSCECGSNCSCSSSSSGSSSSSSDDSDSSDENNAKKKDEKKKKAGELQQTKVEEPVAPVQEEPPVEPPEPIDPDTVIHESDLETDESETDEEFYDEHPQKMASQLLAEKRRQLMQQTCMSPMSSFGIVENSRPSTPSLPEEMVAKKKVKLKKRKRERKITKKTPPPLLLQDHIPNIPPALNLSHVDQFSPAPAAVTTPLTAPPTLHSVESLMLPSASTTNLDNSFSPGSASKTPRLSTGNSSESDAPLKRSQRSRKPNKFYGYTSDDEIPPILTPLVSKNPEKSILSVMKPTPPPNLVWSKEDLPSPPKIKSSKAKPLDPSTPLSSRSAPPAAAPSPQQAPLQQPPRVDTTRIPTVPVHHVIPSPLSTPMHNDADSDSSQEGALQISQKPTTKSTPQRPAPPLPKLKLSVPKKSTPAARGTPKTPAARKRAPPKSKTPKSAPPVPTAAQNPPAFPPAPVVATPFQPPIVDPAAPKVPPLGSFPSIQSEFFPANQIRIPAGWRPPREGESVYCYCRCPYDEVSEMIACDGDNCRIEWFHFECVGIIMPPKGKWFCPECKLKQQSGGAGGAHIAANAELQDDLLDSN</sequence>
<evidence type="ECO:0000256" key="5">
    <source>
        <dbReference type="ARBA" id="ARBA00022833"/>
    </source>
</evidence>
<feature type="compositionally biased region" description="Polar residues" evidence="11">
    <location>
        <begin position="689"/>
        <end position="699"/>
    </location>
</feature>
<feature type="compositionally biased region" description="Polar residues" evidence="11">
    <location>
        <begin position="1023"/>
        <end position="1049"/>
    </location>
</feature>
<feature type="domain" description="C2H2-type" evidence="13">
    <location>
        <begin position="467"/>
        <end position="494"/>
    </location>
</feature>
<dbReference type="SUPFAM" id="SSF57903">
    <property type="entry name" value="FYVE/PHD zinc finger"/>
    <property type="match status" value="1"/>
</dbReference>
<comment type="subcellular location">
    <subcellularLocation>
        <location evidence="1">Nucleus</location>
    </subcellularLocation>
</comment>
<dbReference type="SMART" id="SM00355">
    <property type="entry name" value="ZnF_C2H2"/>
    <property type="match status" value="7"/>
</dbReference>
<feature type="site" description="Histone H3K4me3 binding" evidence="8">
    <location>
        <position position="1316"/>
    </location>
</feature>
<evidence type="ECO:0000256" key="4">
    <source>
        <dbReference type="ARBA" id="ARBA00022771"/>
    </source>
</evidence>
<evidence type="ECO:0000313" key="14">
    <source>
        <dbReference type="EMBL" id="EAT38724.1"/>
    </source>
</evidence>
<evidence type="ECO:0000256" key="10">
    <source>
        <dbReference type="PROSITE-ProRule" id="PRU00042"/>
    </source>
</evidence>
<feature type="compositionally biased region" description="Basic residues" evidence="11">
    <location>
        <begin position="1231"/>
        <end position="1242"/>
    </location>
</feature>
<keyword evidence="7" id="KW-0539">Nucleus</keyword>
<dbReference type="STRING" id="7159.Q16VZ0"/>
<feature type="domain" description="PHD-type" evidence="12">
    <location>
        <begin position="1314"/>
        <end position="1365"/>
    </location>
</feature>
<comment type="similarity">
    <text evidence="2">Belongs to the ING family.</text>
</comment>
<protein>
    <submittedName>
        <fullName evidence="14">AAEL009391-PA</fullName>
    </submittedName>
</protein>
<dbReference type="InterPro" id="IPR019787">
    <property type="entry name" value="Znf_PHD-finger"/>
</dbReference>
<proteinExistence type="inferred from homology"/>
<feature type="domain" description="C2H2-type" evidence="13">
    <location>
        <begin position="495"/>
        <end position="524"/>
    </location>
</feature>
<reference evidence="14" key="1">
    <citation type="submission" date="2005-10" db="EMBL/GenBank/DDBJ databases">
        <authorList>
            <person name="Loftus B.J."/>
            <person name="Nene V.M."/>
            <person name="Hannick L.I."/>
            <person name="Bidwell S."/>
            <person name="Haas B."/>
            <person name="Amedeo P."/>
            <person name="Orvis J."/>
            <person name="Wortman J.R."/>
            <person name="White O.R."/>
            <person name="Salzberg S."/>
            <person name="Shumway M."/>
            <person name="Koo H."/>
            <person name="Zhao Y."/>
            <person name="Holmes M."/>
            <person name="Miller J."/>
            <person name="Schatz M."/>
            <person name="Pop M."/>
            <person name="Pai G."/>
            <person name="Utterback T."/>
            <person name="Rogers Y.-H."/>
            <person name="Kravitz S."/>
            <person name="Fraser C.M."/>
        </authorList>
    </citation>
    <scope>NUCLEOTIDE SEQUENCE</scope>
    <source>
        <strain evidence="14">Liverpool</strain>
    </source>
</reference>
<gene>
    <name evidence="14" type="ORF">AaeL_AAEL009391</name>
</gene>
<feature type="region of interest" description="Disordered" evidence="11">
    <location>
        <begin position="929"/>
        <end position="979"/>
    </location>
</feature>
<feature type="binding site" evidence="9">
    <location>
        <position position="1362"/>
    </location>
    <ligand>
        <name>Zn(2+)</name>
        <dbReference type="ChEBI" id="CHEBI:29105"/>
        <label>2</label>
    </ligand>
</feature>
<feature type="compositionally biased region" description="Low complexity" evidence="11">
    <location>
        <begin position="1126"/>
        <end position="1152"/>
    </location>
</feature>
<feature type="compositionally biased region" description="Basic residues" evidence="11">
    <location>
        <begin position="950"/>
        <end position="966"/>
    </location>
</feature>
<dbReference type="PROSITE" id="PS01359">
    <property type="entry name" value="ZF_PHD_1"/>
    <property type="match status" value="1"/>
</dbReference>
<feature type="region of interest" description="Disordered" evidence="11">
    <location>
        <begin position="70"/>
        <end position="98"/>
    </location>
</feature>
<dbReference type="PROSITE" id="PS50157">
    <property type="entry name" value="ZINC_FINGER_C2H2_2"/>
    <property type="match status" value="2"/>
</dbReference>
<evidence type="ECO:0000256" key="9">
    <source>
        <dbReference type="PIRSR" id="PIRSR628651-51"/>
    </source>
</evidence>
<dbReference type="GO" id="GO:0006355">
    <property type="term" value="P:regulation of DNA-templated transcription"/>
    <property type="evidence" value="ECO:0007669"/>
    <property type="project" value="TreeGrafter"/>
</dbReference>
<keyword evidence="3 9" id="KW-0479">Metal-binding</keyword>
<dbReference type="PhylomeDB" id="Q16VZ0"/>
<dbReference type="InterPro" id="IPR013087">
    <property type="entry name" value="Znf_C2H2_type"/>
</dbReference>
<keyword evidence="6" id="KW-0156">Chromatin regulator</keyword>
<feature type="compositionally biased region" description="Basic and acidic residues" evidence="11">
    <location>
        <begin position="545"/>
        <end position="588"/>
    </location>
</feature>
<dbReference type="InterPro" id="IPR001965">
    <property type="entry name" value="Znf_PHD"/>
</dbReference>
<dbReference type="GO" id="GO:0005634">
    <property type="term" value="C:nucleus"/>
    <property type="evidence" value="ECO:0007669"/>
    <property type="project" value="UniProtKB-SubCell"/>
</dbReference>
<dbReference type="PROSITE" id="PS00028">
    <property type="entry name" value="ZINC_FINGER_C2H2_1"/>
    <property type="match status" value="4"/>
</dbReference>
<dbReference type="PANTHER" id="PTHR10333">
    <property type="entry name" value="INHIBITOR OF GROWTH PROTEIN"/>
    <property type="match status" value="1"/>
</dbReference>
<dbReference type="eggNOG" id="KOG1721">
    <property type="taxonomic scope" value="Eukaryota"/>
</dbReference>
<dbReference type="HOGENOM" id="CLU_255005_0_0_1"/>
<feature type="binding site" evidence="9">
    <location>
        <position position="1343"/>
    </location>
    <ligand>
        <name>Zn(2+)</name>
        <dbReference type="ChEBI" id="CHEBI:29105"/>
        <label>1</label>
    </ligand>
</feature>
<feature type="binding site" evidence="9">
    <location>
        <position position="1337"/>
    </location>
    <ligand>
        <name>Zn(2+)</name>
        <dbReference type="ChEBI" id="CHEBI:29105"/>
        <label>2</label>
    </ligand>
</feature>
<dbReference type="PaxDb" id="7159-AAEL009391-PA"/>
<dbReference type="VEuPathDB" id="VectorBase:AAEL020123"/>
<evidence type="ECO:0000256" key="1">
    <source>
        <dbReference type="ARBA" id="ARBA00004123"/>
    </source>
</evidence>
<feature type="compositionally biased region" description="Pro residues" evidence="11">
    <location>
        <begin position="120"/>
        <end position="130"/>
    </location>
</feature>
<dbReference type="InterPro" id="IPR011011">
    <property type="entry name" value="Znf_FYVE_PHD"/>
</dbReference>
<dbReference type="GO" id="GO:0008270">
    <property type="term" value="F:zinc ion binding"/>
    <property type="evidence" value="ECO:0007669"/>
    <property type="project" value="UniProtKB-KW"/>
</dbReference>
<feature type="compositionally biased region" description="Low complexity" evidence="11">
    <location>
        <begin position="1210"/>
        <end position="1219"/>
    </location>
</feature>
<evidence type="ECO:0000256" key="7">
    <source>
        <dbReference type="ARBA" id="ARBA00023242"/>
    </source>
</evidence>
<feature type="site" description="Histone H3K4me3 binding" evidence="8">
    <location>
        <position position="1329"/>
    </location>
</feature>
<dbReference type="Gene3D" id="3.30.160.60">
    <property type="entry name" value="Classic Zinc Finger"/>
    <property type="match status" value="2"/>
</dbReference>
<dbReference type="PANTHER" id="PTHR10333:SF42">
    <property type="entry name" value="INHIBITOR OF GROWTH PROTEIN 5"/>
    <property type="match status" value="1"/>
</dbReference>
<keyword evidence="5 9" id="KW-0862">Zinc</keyword>
<feature type="compositionally biased region" description="Basic residues" evidence="11">
    <location>
        <begin position="778"/>
        <end position="789"/>
    </location>
</feature>
<dbReference type="InterPro" id="IPR019786">
    <property type="entry name" value="Zinc_finger_PHD-type_CS"/>
</dbReference>
<dbReference type="InterPro" id="IPR013083">
    <property type="entry name" value="Znf_RING/FYVE/PHD"/>
</dbReference>
<evidence type="ECO:0000256" key="11">
    <source>
        <dbReference type="SAM" id="MobiDB-lite"/>
    </source>
</evidence>
<evidence type="ECO:0000256" key="6">
    <source>
        <dbReference type="ARBA" id="ARBA00022853"/>
    </source>
</evidence>
<reference evidence="14" key="2">
    <citation type="journal article" date="2007" name="Science">
        <title>Genome sequence of Aedes aegypti, a major arbovirus vector.</title>
        <authorList>
            <person name="Nene V."/>
            <person name="Wortman J.R."/>
            <person name="Lawson D."/>
            <person name="Haas B."/>
            <person name="Kodira C."/>
            <person name="Tu Z.J."/>
            <person name="Loftus B."/>
            <person name="Xi Z."/>
            <person name="Megy K."/>
            <person name="Grabherr M."/>
            <person name="Ren Q."/>
            <person name="Zdobnov E.M."/>
            <person name="Lobo N.F."/>
            <person name="Campbell K.S."/>
            <person name="Brown S.E."/>
            <person name="Bonaldo M.F."/>
            <person name="Zhu J."/>
            <person name="Sinkins S.P."/>
            <person name="Hogenkamp D.G."/>
            <person name="Amedeo P."/>
            <person name="Arensburger P."/>
            <person name="Atkinson P.W."/>
            <person name="Bidwell S."/>
            <person name="Biedler J."/>
            <person name="Birney E."/>
            <person name="Bruggner R.V."/>
            <person name="Costas J."/>
            <person name="Coy M.R."/>
            <person name="Crabtree J."/>
            <person name="Crawford M."/>
            <person name="Debruyn B."/>
            <person name="Decaprio D."/>
            <person name="Eiglmeier K."/>
            <person name="Eisenstadt E."/>
            <person name="El-Dorry H."/>
            <person name="Gelbart W.M."/>
            <person name="Gomes S.L."/>
            <person name="Hammond M."/>
            <person name="Hannick L.I."/>
            <person name="Hogan J.R."/>
            <person name="Holmes M.H."/>
            <person name="Jaffe D."/>
            <person name="Johnston J.S."/>
            <person name="Kennedy R.C."/>
            <person name="Koo H."/>
            <person name="Kravitz S."/>
            <person name="Kriventseva E.V."/>
            <person name="Kulp D."/>
            <person name="Labutti K."/>
            <person name="Lee E."/>
            <person name="Li S."/>
            <person name="Lovin D.D."/>
            <person name="Mao C."/>
            <person name="Mauceli E."/>
            <person name="Menck C.F."/>
            <person name="Miller J.R."/>
            <person name="Montgomery P."/>
            <person name="Mori A."/>
            <person name="Nascimento A.L."/>
            <person name="Naveira H.F."/>
            <person name="Nusbaum C."/>
            <person name="O'leary S."/>
            <person name="Orvis J."/>
            <person name="Pertea M."/>
            <person name="Quesneville H."/>
            <person name="Reidenbach K.R."/>
            <person name="Rogers Y.H."/>
            <person name="Roth C.W."/>
            <person name="Schneider J.R."/>
            <person name="Schatz M."/>
            <person name="Shumway M."/>
            <person name="Stanke M."/>
            <person name="Stinson E.O."/>
            <person name="Tubio J.M."/>
            <person name="Vanzee J.P."/>
            <person name="Verjovski-Almeida S."/>
            <person name="Werner D."/>
            <person name="White O."/>
            <person name="Wyder S."/>
            <person name="Zeng Q."/>
            <person name="Zhao Q."/>
            <person name="Zhao Y."/>
            <person name="Hill C.A."/>
            <person name="Raikhel A.S."/>
            <person name="Soares M.B."/>
            <person name="Knudson D.L."/>
            <person name="Lee N.H."/>
            <person name="Galagan J."/>
            <person name="Salzberg S.L."/>
            <person name="Paulsen I.T."/>
            <person name="Dimopoulos G."/>
            <person name="Collins F.H."/>
            <person name="Birren B."/>
            <person name="Fraser-Liggett C.M."/>
            <person name="Severson D.W."/>
        </authorList>
    </citation>
    <scope>NUCLEOTIDE SEQUENCE [LARGE SCALE GENOMIC DNA]</scope>
    <source>
        <strain evidence="14">Liverpool</strain>
    </source>
</reference>
<dbReference type="OMA" id="RVHERWH"/>
<evidence type="ECO:0000259" key="12">
    <source>
        <dbReference type="PROSITE" id="PS50016"/>
    </source>
</evidence>
<name>Q16VZ0_AEDAE</name>
<evidence type="ECO:0000256" key="8">
    <source>
        <dbReference type="PIRSR" id="PIRSR628651-50"/>
    </source>
</evidence>
<dbReference type="GO" id="GO:0006325">
    <property type="term" value="P:chromatin organization"/>
    <property type="evidence" value="ECO:0007669"/>
    <property type="project" value="UniProtKB-KW"/>
</dbReference>
<feature type="compositionally biased region" description="Polar residues" evidence="11">
    <location>
        <begin position="763"/>
        <end position="774"/>
    </location>
</feature>
<feature type="binding site" evidence="9">
    <location>
        <position position="1332"/>
    </location>
    <ligand>
        <name>Zn(2+)</name>
        <dbReference type="ChEBI" id="CHEBI:29105"/>
        <label>2</label>
    </ligand>
</feature>
<feature type="binding site" evidence="9">
    <location>
        <position position="1319"/>
    </location>
    <ligand>
        <name>Zn(2+)</name>
        <dbReference type="ChEBI" id="CHEBI:29105"/>
        <label>1</label>
    </ligand>
</feature>
<evidence type="ECO:0000256" key="3">
    <source>
        <dbReference type="ARBA" id="ARBA00022723"/>
    </source>
</evidence>
<feature type="site" description="Histone H3K4me3 binding" evidence="8">
    <location>
        <position position="1333"/>
    </location>
</feature>
<feature type="region of interest" description="Disordered" evidence="11">
    <location>
        <begin position="518"/>
        <end position="677"/>
    </location>
</feature>
<dbReference type="InterPro" id="IPR036236">
    <property type="entry name" value="Znf_C2H2_sf"/>
</dbReference>
<feature type="region of interest" description="Disordered" evidence="11">
    <location>
        <begin position="1023"/>
        <end position="1262"/>
    </location>
</feature>
<feature type="compositionally biased region" description="Low complexity" evidence="11">
    <location>
        <begin position="77"/>
        <end position="88"/>
    </location>
</feature>
<feature type="binding site" evidence="9">
    <location>
        <position position="1359"/>
    </location>
    <ligand>
        <name>Zn(2+)</name>
        <dbReference type="ChEBI" id="CHEBI:29105"/>
        <label>2</label>
    </ligand>
</feature>
<evidence type="ECO:0000256" key="2">
    <source>
        <dbReference type="ARBA" id="ARBA00010210"/>
    </source>
</evidence>